<feature type="signal peptide" evidence="10">
    <location>
        <begin position="1"/>
        <end position="18"/>
    </location>
</feature>
<dbReference type="Pfam" id="PF05572">
    <property type="entry name" value="Peptidase_M43"/>
    <property type="match status" value="1"/>
</dbReference>
<evidence type="ECO:0000256" key="8">
    <source>
        <dbReference type="ARBA" id="ARBA00023157"/>
    </source>
</evidence>
<dbReference type="Proteomes" id="UP001221757">
    <property type="component" value="Unassembled WGS sequence"/>
</dbReference>
<dbReference type="GO" id="GO:0006508">
    <property type="term" value="P:proteolysis"/>
    <property type="evidence" value="ECO:0007669"/>
    <property type="project" value="UniProtKB-KW"/>
</dbReference>
<feature type="chain" id="PRO_5042042097" description="Peptidase M43 pregnancy-associated plasma-A domain-containing protein" evidence="10">
    <location>
        <begin position="19"/>
        <end position="319"/>
    </location>
</feature>
<evidence type="ECO:0000259" key="11">
    <source>
        <dbReference type="Pfam" id="PF05572"/>
    </source>
</evidence>
<dbReference type="InterPro" id="IPR024079">
    <property type="entry name" value="MetalloPept_cat_dom_sf"/>
</dbReference>
<comment type="similarity">
    <text evidence="1">Belongs to the peptidase M43B family.</text>
</comment>
<evidence type="ECO:0000313" key="12">
    <source>
        <dbReference type="EMBL" id="KAJ7691766.1"/>
    </source>
</evidence>
<evidence type="ECO:0000256" key="1">
    <source>
        <dbReference type="ARBA" id="ARBA00008721"/>
    </source>
</evidence>
<evidence type="ECO:0000256" key="10">
    <source>
        <dbReference type="SAM" id="SignalP"/>
    </source>
</evidence>
<dbReference type="GO" id="GO:0008237">
    <property type="term" value="F:metallopeptidase activity"/>
    <property type="evidence" value="ECO:0007669"/>
    <property type="project" value="UniProtKB-KW"/>
</dbReference>
<dbReference type="GO" id="GO:0046872">
    <property type="term" value="F:metal ion binding"/>
    <property type="evidence" value="ECO:0007669"/>
    <property type="project" value="UniProtKB-KW"/>
</dbReference>
<evidence type="ECO:0000256" key="3">
    <source>
        <dbReference type="ARBA" id="ARBA00022723"/>
    </source>
</evidence>
<evidence type="ECO:0000256" key="2">
    <source>
        <dbReference type="ARBA" id="ARBA00022670"/>
    </source>
</evidence>
<feature type="domain" description="Peptidase M43 pregnancy-associated plasma-A" evidence="11">
    <location>
        <begin position="214"/>
        <end position="311"/>
    </location>
</feature>
<gene>
    <name evidence="12" type="ORF">B0H17DRAFT_1062604</name>
</gene>
<organism evidence="12 13">
    <name type="scientific">Mycena rosella</name>
    <name type="common">Pink bonnet</name>
    <name type="synonym">Agaricus rosellus</name>
    <dbReference type="NCBI Taxonomy" id="1033263"/>
    <lineage>
        <taxon>Eukaryota</taxon>
        <taxon>Fungi</taxon>
        <taxon>Dikarya</taxon>
        <taxon>Basidiomycota</taxon>
        <taxon>Agaricomycotina</taxon>
        <taxon>Agaricomycetes</taxon>
        <taxon>Agaricomycetidae</taxon>
        <taxon>Agaricales</taxon>
        <taxon>Marasmiineae</taxon>
        <taxon>Mycenaceae</taxon>
        <taxon>Mycena</taxon>
    </lineage>
</organism>
<evidence type="ECO:0000256" key="9">
    <source>
        <dbReference type="SAM" id="MobiDB-lite"/>
    </source>
</evidence>
<dbReference type="EMBL" id="JARKIE010000056">
    <property type="protein sequence ID" value="KAJ7691766.1"/>
    <property type="molecule type" value="Genomic_DNA"/>
</dbReference>
<name>A0AAD7DHA2_MYCRO</name>
<proteinExistence type="inferred from homology"/>
<accession>A0AAD7DHA2</accession>
<evidence type="ECO:0000256" key="7">
    <source>
        <dbReference type="ARBA" id="ARBA00023049"/>
    </source>
</evidence>
<sequence length="319" mass="34514">MLSPASSRLLLILNAVFAVVSSPLYLPQALDLSVGLPPDLPDANLTAHAVKQLRCGTDISLDDILLAEEQFNALQMELVQDEEDEGIEINVHWTIISNDGTLSGGNLPDSQIADQIEELNANCDGAFVYTLVSTSRVVNADWFSNAAPGTTQQTAMKQAHRKGGHRDLNVYSVGFMSGAGQGLLGYATFPFHYRSRPMDDGVVLQFATVPGGAMTHYNLGRTLTHEVGHWLGLYHTFQGGCTERNPNSGGDYVSDTPAEASGASGCPTNRMTCSRPSGDPSVDPIHNFMDYSYDECMDQFTPGQMARASAMFAVYRPKE</sequence>
<evidence type="ECO:0000256" key="6">
    <source>
        <dbReference type="ARBA" id="ARBA00022833"/>
    </source>
</evidence>
<keyword evidence="8" id="KW-1015">Disulfide bond</keyword>
<evidence type="ECO:0000256" key="4">
    <source>
        <dbReference type="ARBA" id="ARBA00022729"/>
    </source>
</evidence>
<feature type="compositionally biased region" description="Polar residues" evidence="9">
    <location>
        <begin position="266"/>
        <end position="275"/>
    </location>
</feature>
<dbReference type="PANTHER" id="PTHR47466:SF1">
    <property type="entry name" value="METALLOPROTEASE MEP1 (AFU_ORTHOLOGUE AFUA_1G07730)-RELATED"/>
    <property type="match status" value="1"/>
</dbReference>
<keyword evidence="5" id="KW-0378">Hydrolase</keyword>
<evidence type="ECO:0000256" key="5">
    <source>
        <dbReference type="ARBA" id="ARBA00022801"/>
    </source>
</evidence>
<dbReference type="Gene3D" id="3.40.390.10">
    <property type="entry name" value="Collagenase (Catalytic Domain)"/>
    <property type="match status" value="1"/>
</dbReference>
<keyword evidence="3" id="KW-0479">Metal-binding</keyword>
<keyword evidence="4 10" id="KW-0732">Signal</keyword>
<keyword evidence="6" id="KW-0862">Zinc</keyword>
<protein>
    <recommendedName>
        <fullName evidence="11">Peptidase M43 pregnancy-associated plasma-A domain-containing protein</fullName>
    </recommendedName>
</protein>
<keyword evidence="7" id="KW-0482">Metalloprotease</keyword>
<comment type="caution">
    <text evidence="12">The sequence shown here is derived from an EMBL/GenBank/DDBJ whole genome shotgun (WGS) entry which is preliminary data.</text>
</comment>
<keyword evidence="2" id="KW-0645">Protease</keyword>
<dbReference type="InterPro" id="IPR008754">
    <property type="entry name" value="Peptidase_M43"/>
</dbReference>
<dbReference type="SUPFAM" id="SSF55486">
    <property type="entry name" value="Metalloproteases ('zincins'), catalytic domain"/>
    <property type="match status" value="1"/>
</dbReference>
<dbReference type="CDD" id="cd04275">
    <property type="entry name" value="ZnMc_pappalysin_like"/>
    <property type="match status" value="1"/>
</dbReference>
<dbReference type="AlphaFoldDB" id="A0AAD7DHA2"/>
<feature type="region of interest" description="Disordered" evidence="9">
    <location>
        <begin position="256"/>
        <end position="278"/>
    </location>
</feature>
<keyword evidence="13" id="KW-1185">Reference proteome</keyword>
<reference evidence="12" key="1">
    <citation type="submission" date="2023-03" db="EMBL/GenBank/DDBJ databases">
        <title>Massive genome expansion in bonnet fungi (Mycena s.s.) driven by repeated elements and novel gene families across ecological guilds.</title>
        <authorList>
            <consortium name="Lawrence Berkeley National Laboratory"/>
            <person name="Harder C.B."/>
            <person name="Miyauchi S."/>
            <person name="Viragh M."/>
            <person name="Kuo A."/>
            <person name="Thoen E."/>
            <person name="Andreopoulos B."/>
            <person name="Lu D."/>
            <person name="Skrede I."/>
            <person name="Drula E."/>
            <person name="Henrissat B."/>
            <person name="Morin E."/>
            <person name="Kohler A."/>
            <person name="Barry K."/>
            <person name="LaButti K."/>
            <person name="Morin E."/>
            <person name="Salamov A."/>
            <person name="Lipzen A."/>
            <person name="Mereny Z."/>
            <person name="Hegedus B."/>
            <person name="Baldrian P."/>
            <person name="Stursova M."/>
            <person name="Weitz H."/>
            <person name="Taylor A."/>
            <person name="Grigoriev I.V."/>
            <person name="Nagy L.G."/>
            <person name="Martin F."/>
            <person name="Kauserud H."/>
        </authorList>
    </citation>
    <scope>NUCLEOTIDE SEQUENCE</scope>
    <source>
        <strain evidence="12">CBHHK067</strain>
    </source>
</reference>
<dbReference type="PANTHER" id="PTHR47466">
    <property type="match status" value="1"/>
</dbReference>
<evidence type="ECO:0000313" key="13">
    <source>
        <dbReference type="Proteomes" id="UP001221757"/>
    </source>
</evidence>